<dbReference type="EMBL" id="MVBM01000004">
    <property type="protein sequence ID" value="OOK73514.1"/>
    <property type="molecule type" value="Genomic_DNA"/>
</dbReference>
<evidence type="ECO:0000256" key="1">
    <source>
        <dbReference type="SAM" id="MobiDB-lite"/>
    </source>
</evidence>
<gene>
    <name evidence="3" type="ORF">BZL29_3576</name>
    <name evidence="2" type="ORF">BZL30_5238</name>
</gene>
<sequence length="69" mass="7686">MTPAAEPGARTAAGAGRRRSRRRRSHEFPWHKCEPVPARMLARRTARSFATPVYAVLDDALPTDAASRR</sequence>
<comment type="caution">
    <text evidence="3">The sequence shown here is derived from an EMBL/GenBank/DDBJ whole genome shotgun (WGS) entry which is preliminary data.</text>
</comment>
<feature type="compositionally biased region" description="Low complexity" evidence="1">
    <location>
        <begin position="1"/>
        <end position="15"/>
    </location>
</feature>
<protein>
    <submittedName>
        <fullName evidence="3">Uncharacterized protein</fullName>
    </submittedName>
</protein>
<dbReference type="EMBL" id="MVBN01000003">
    <property type="protein sequence ID" value="OOK77336.1"/>
    <property type="molecule type" value="Genomic_DNA"/>
</dbReference>
<feature type="compositionally biased region" description="Basic residues" evidence="1">
    <location>
        <begin position="16"/>
        <end position="25"/>
    </location>
</feature>
<evidence type="ECO:0000313" key="5">
    <source>
        <dbReference type="Proteomes" id="UP000189229"/>
    </source>
</evidence>
<accession>A0A1V3XF10</accession>
<evidence type="ECO:0000313" key="3">
    <source>
        <dbReference type="EMBL" id="OOK77336.1"/>
    </source>
</evidence>
<dbReference type="Proteomes" id="UP000189229">
    <property type="component" value="Unassembled WGS sequence"/>
</dbReference>
<organism evidence="3 4">
    <name type="scientific">Mycobacterium kansasii</name>
    <dbReference type="NCBI Taxonomy" id="1768"/>
    <lineage>
        <taxon>Bacteria</taxon>
        <taxon>Bacillati</taxon>
        <taxon>Actinomycetota</taxon>
        <taxon>Actinomycetes</taxon>
        <taxon>Mycobacteriales</taxon>
        <taxon>Mycobacteriaceae</taxon>
        <taxon>Mycobacterium</taxon>
    </lineage>
</organism>
<proteinExistence type="predicted"/>
<dbReference type="Proteomes" id="UP000188532">
    <property type="component" value="Unassembled WGS sequence"/>
</dbReference>
<reference evidence="4 5" key="1">
    <citation type="submission" date="2017-02" db="EMBL/GenBank/DDBJ databases">
        <title>Complete genome sequences of Mycobacterium kansasii strains isolated from rhesus macaques.</title>
        <authorList>
            <person name="Panda A."/>
            <person name="Nagaraj S."/>
            <person name="Zhao X."/>
            <person name="Tettelin H."/>
            <person name="Detolla L.J."/>
        </authorList>
    </citation>
    <scope>NUCLEOTIDE SEQUENCE [LARGE SCALE GENOMIC DNA]</scope>
    <source>
        <strain evidence="3 4">11-3469</strain>
        <strain evidence="2 5">11-3813</strain>
    </source>
</reference>
<feature type="region of interest" description="Disordered" evidence="1">
    <location>
        <begin position="1"/>
        <end position="30"/>
    </location>
</feature>
<dbReference type="AlphaFoldDB" id="A0A1V3XF10"/>
<evidence type="ECO:0000313" key="2">
    <source>
        <dbReference type="EMBL" id="OOK73514.1"/>
    </source>
</evidence>
<name>A0A1V3XF10_MYCKA</name>
<evidence type="ECO:0000313" key="4">
    <source>
        <dbReference type="Proteomes" id="UP000188532"/>
    </source>
</evidence>